<name>A0A078MF25_9PSED</name>
<feature type="binding site" evidence="17">
    <location>
        <position position="380"/>
    </location>
    <ligand>
        <name>(6S)-NADPHX</name>
        <dbReference type="ChEBI" id="CHEBI:64076"/>
    </ligand>
</feature>
<dbReference type="HAMAP" id="MF_01965">
    <property type="entry name" value="NADHX_dehydratase"/>
    <property type="match status" value="1"/>
</dbReference>
<evidence type="ECO:0000259" key="21">
    <source>
        <dbReference type="PROSITE" id="PS51385"/>
    </source>
</evidence>
<comment type="catalytic activity">
    <reaction evidence="2 18 19">
        <text>(6R)-NADPHX = (6S)-NADPHX</text>
        <dbReference type="Rhea" id="RHEA:32227"/>
        <dbReference type="ChEBI" id="CHEBI:64076"/>
        <dbReference type="ChEBI" id="CHEBI:64077"/>
        <dbReference type="EC" id="5.1.99.6"/>
    </reaction>
</comment>
<comment type="catalytic activity">
    <reaction evidence="1 18 19">
        <text>(6R)-NADHX = (6S)-NADHX</text>
        <dbReference type="Rhea" id="RHEA:32215"/>
        <dbReference type="ChEBI" id="CHEBI:64074"/>
        <dbReference type="ChEBI" id="CHEBI:64075"/>
        <dbReference type="EC" id="5.1.99.6"/>
    </reaction>
</comment>
<comment type="function">
    <text evidence="17">Catalyzes the dehydration of the S-form of NAD(P)HX at the expense of ADP, which is converted to AMP. Together with NAD(P)HX epimerase, which catalyzes the epimerization of the S- and R-forms, the enzyme allows the repair of both epimers of NAD(P)HX, a damaged form of NAD(P)H that is a result of enzymatic or heat-dependent hydration.</text>
</comment>
<dbReference type="GO" id="GO:0052855">
    <property type="term" value="F:ADP-dependent NAD(P)H-hydrate dehydratase activity"/>
    <property type="evidence" value="ECO:0007669"/>
    <property type="project" value="UniProtKB-UniRule"/>
</dbReference>
<proteinExistence type="inferred from homology"/>
<dbReference type="EC" id="5.1.99.6" evidence="19"/>
<feature type="binding site" evidence="17">
    <location>
        <position position="257"/>
    </location>
    <ligand>
        <name>(6S)-NADPHX</name>
        <dbReference type="ChEBI" id="CHEBI:64076"/>
    </ligand>
</feature>
<dbReference type="SUPFAM" id="SSF64153">
    <property type="entry name" value="YjeF N-terminal domain-like"/>
    <property type="match status" value="1"/>
</dbReference>
<dbReference type="GO" id="GO:0016301">
    <property type="term" value="F:kinase activity"/>
    <property type="evidence" value="ECO:0007669"/>
    <property type="project" value="UniProtKB-KW"/>
</dbReference>
<evidence type="ECO:0000256" key="18">
    <source>
        <dbReference type="HAMAP-Rule" id="MF_01966"/>
    </source>
</evidence>
<feature type="binding site" evidence="17">
    <location>
        <position position="318"/>
    </location>
    <ligand>
        <name>(6S)-NADPHX</name>
        <dbReference type="ChEBI" id="CHEBI:64076"/>
    </ligand>
</feature>
<evidence type="ECO:0000256" key="6">
    <source>
        <dbReference type="ARBA" id="ARBA00022741"/>
    </source>
</evidence>
<organism evidence="22">
    <name type="scientific">Pseudomonas saudimassiliensis</name>
    <dbReference type="NCBI Taxonomy" id="1461581"/>
    <lineage>
        <taxon>Bacteria</taxon>
        <taxon>Pseudomonadati</taxon>
        <taxon>Pseudomonadota</taxon>
        <taxon>Gammaproteobacteria</taxon>
        <taxon>Pseudomonadales</taxon>
        <taxon>Pseudomonadaceae</taxon>
        <taxon>Pseudomonas</taxon>
    </lineage>
</organism>
<dbReference type="EMBL" id="LK391969">
    <property type="protein sequence ID" value="CEF27390.1"/>
    <property type="molecule type" value="Genomic_DNA"/>
</dbReference>
<comment type="cofactor">
    <cofactor evidence="18 19">
        <name>K(+)</name>
        <dbReference type="ChEBI" id="CHEBI:29103"/>
    </cofactor>
    <text evidence="18 19">Binds 1 potassium ion per subunit.</text>
</comment>
<dbReference type="PROSITE" id="PS01050">
    <property type="entry name" value="YJEF_C_2"/>
    <property type="match status" value="1"/>
</dbReference>
<feature type="domain" description="YjeF N-terminal" evidence="21">
    <location>
        <begin position="15"/>
        <end position="214"/>
    </location>
</feature>
<dbReference type="InterPro" id="IPR030677">
    <property type="entry name" value="Nnr"/>
</dbReference>
<comment type="function">
    <text evidence="14 19">Bifunctional enzyme that catalyzes the epimerization of the S- and R-forms of NAD(P)HX and the dehydration of the S-form of NAD(P)HX at the expense of ADP, which is converted to AMP. This allows the repair of both epimers of NAD(P)HX, a damaged form of NAD(P)H that is a result of enzymatic or heat-dependent hydration.</text>
</comment>
<feature type="binding site" evidence="18">
    <location>
        <position position="161"/>
    </location>
    <ligand>
        <name>K(+)</name>
        <dbReference type="ChEBI" id="CHEBI:29103"/>
    </ligand>
</feature>
<evidence type="ECO:0000256" key="1">
    <source>
        <dbReference type="ARBA" id="ARBA00000013"/>
    </source>
</evidence>
<keyword evidence="10 17" id="KW-0520">NAD</keyword>
<evidence type="ECO:0000256" key="14">
    <source>
        <dbReference type="ARBA" id="ARBA00025153"/>
    </source>
</evidence>
<dbReference type="PROSITE" id="PS51385">
    <property type="entry name" value="YJEF_N"/>
    <property type="match status" value="1"/>
</dbReference>
<feature type="binding site" evidence="17">
    <location>
        <position position="449"/>
    </location>
    <ligand>
        <name>(6S)-NADPHX</name>
        <dbReference type="ChEBI" id="CHEBI:64076"/>
    </ligand>
</feature>
<evidence type="ECO:0000256" key="8">
    <source>
        <dbReference type="ARBA" id="ARBA00022857"/>
    </source>
</evidence>
<evidence type="ECO:0000256" key="11">
    <source>
        <dbReference type="ARBA" id="ARBA00023235"/>
    </source>
</evidence>
<dbReference type="EMBL" id="LM997413">
    <property type="protein sequence ID" value="CEA05918.1"/>
    <property type="molecule type" value="Genomic_DNA"/>
</dbReference>
<dbReference type="InterPro" id="IPR017953">
    <property type="entry name" value="Carbohydrate_kinase_pred_CS"/>
</dbReference>
<dbReference type="GO" id="GO:0052856">
    <property type="term" value="F:NAD(P)HX epimerase activity"/>
    <property type="evidence" value="ECO:0007669"/>
    <property type="project" value="UniProtKB-UniRule"/>
</dbReference>
<dbReference type="AlphaFoldDB" id="A0A078MF25"/>
<dbReference type="Pfam" id="PF03853">
    <property type="entry name" value="YjeF_N"/>
    <property type="match status" value="1"/>
</dbReference>
<evidence type="ECO:0000259" key="20">
    <source>
        <dbReference type="PROSITE" id="PS51383"/>
    </source>
</evidence>
<dbReference type="PANTHER" id="PTHR12592:SF0">
    <property type="entry name" value="ATP-DEPENDENT (S)-NAD(P)H-HYDRATE DEHYDRATASE"/>
    <property type="match status" value="1"/>
</dbReference>
<dbReference type="PROSITE" id="PS51383">
    <property type="entry name" value="YJEF_C_3"/>
    <property type="match status" value="1"/>
</dbReference>
<keyword evidence="7 17" id="KW-0067">ATP-binding</keyword>
<evidence type="ECO:0000256" key="10">
    <source>
        <dbReference type="ARBA" id="ARBA00023027"/>
    </source>
</evidence>
<comment type="catalytic activity">
    <reaction evidence="16 17 19">
        <text>(6S)-NADPHX + ADP = AMP + phosphate + NADPH + H(+)</text>
        <dbReference type="Rhea" id="RHEA:32235"/>
        <dbReference type="ChEBI" id="CHEBI:15378"/>
        <dbReference type="ChEBI" id="CHEBI:43474"/>
        <dbReference type="ChEBI" id="CHEBI:57783"/>
        <dbReference type="ChEBI" id="CHEBI:64076"/>
        <dbReference type="ChEBI" id="CHEBI:456215"/>
        <dbReference type="ChEBI" id="CHEBI:456216"/>
        <dbReference type="EC" id="4.2.1.136"/>
    </reaction>
</comment>
<evidence type="ECO:0000256" key="2">
    <source>
        <dbReference type="ARBA" id="ARBA00000909"/>
    </source>
</evidence>
<dbReference type="NCBIfam" id="TIGR00197">
    <property type="entry name" value="yjeF_nterm"/>
    <property type="match status" value="1"/>
</dbReference>
<evidence type="ECO:0000256" key="16">
    <source>
        <dbReference type="ARBA" id="ARBA00049209"/>
    </source>
</evidence>
<dbReference type="InterPro" id="IPR000631">
    <property type="entry name" value="CARKD"/>
</dbReference>
<dbReference type="EC" id="4.2.1.136" evidence="19"/>
<comment type="caution">
    <text evidence="18">Lacks conserved residue(s) required for the propagation of feature annotation.</text>
</comment>
<keyword evidence="6 17" id="KW-0547">Nucleotide-binding</keyword>
<keyword evidence="12 17" id="KW-0456">Lyase</keyword>
<feature type="binding site" evidence="17">
    <location>
        <position position="448"/>
    </location>
    <ligand>
        <name>AMP</name>
        <dbReference type="ChEBI" id="CHEBI:456215"/>
    </ligand>
</feature>
<keyword evidence="8 17" id="KW-0521">NADP</keyword>
<dbReference type="PANTHER" id="PTHR12592">
    <property type="entry name" value="ATP-DEPENDENT (S)-NAD(P)H-HYDRATE DEHYDRATASE FAMILY MEMBER"/>
    <property type="match status" value="1"/>
</dbReference>
<feature type="binding site" evidence="18">
    <location>
        <begin position="62"/>
        <end position="66"/>
    </location>
    <ligand>
        <name>(6S)-NADPHX</name>
        <dbReference type="ChEBI" id="CHEBI:64076"/>
    </ligand>
</feature>
<evidence type="ECO:0000256" key="12">
    <source>
        <dbReference type="ARBA" id="ARBA00023239"/>
    </source>
</evidence>
<dbReference type="CDD" id="cd01171">
    <property type="entry name" value="YXKO-related"/>
    <property type="match status" value="1"/>
</dbReference>
<dbReference type="Gene3D" id="3.40.50.10260">
    <property type="entry name" value="YjeF N-terminal domain"/>
    <property type="match status" value="1"/>
</dbReference>
<dbReference type="PROSITE" id="PS01049">
    <property type="entry name" value="YJEF_C_1"/>
    <property type="match status" value="1"/>
</dbReference>
<keyword evidence="5 18" id="KW-0479">Metal-binding</keyword>
<evidence type="ECO:0000313" key="22">
    <source>
        <dbReference type="EMBL" id="CEA05918.1"/>
    </source>
</evidence>
<dbReference type="PATRIC" id="fig|1461581.3.peg.2306"/>
<feature type="binding site" evidence="17">
    <location>
        <begin position="417"/>
        <end position="421"/>
    </location>
    <ligand>
        <name>AMP</name>
        <dbReference type="ChEBI" id="CHEBI:456215"/>
    </ligand>
</feature>
<evidence type="ECO:0000256" key="7">
    <source>
        <dbReference type="ARBA" id="ARBA00022840"/>
    </source>
</evidence>
<dbReference type="SUPFAM" id="SSF53613">
    <property type="entry name" value="Ribokinase-like"/>
    <property type="match status" value="1"/>
</dbReference>
<accession>A0A078MF25</accession>
<comment type="similarity">
    <text evidence="17">Belongs to the NnrD/CARKD family.</text>
</comment>
<feature type="binding site" evidence="18">
    <location>
        <position position="125"/>
    </location>
    <ligand>
        <name>K(+)</name>
        <dbReference type="ChEBI" id="CHEBI:29103"/>
    </ligand>
</feature>
<comment type="cofactor">
    <cofactor evidence="17">
        <name>Mg(2+)</name>
        <dbReference type="ChEBI" id="CHEBI:18420"/>
    </cofactor>
</comment>
<evidence type="ECO:0000256" key="15">
    <source>
        <dbReference type="ARBA" id="ARBA00048238"/>
    </source>
</evidence>
<comment type="subunit">
    <text evidence="17">Homotetramer.</text>
</comment>
<gene>
    <name evidence="17" type="primary">nnrD</name>
    <name evidence="18" type="synonym">nnrE</name>
    <name evidence="22" type="ORF">BN1049_02339</name>
</gene>
<evidence type="ECO:0000256" key="19">
    <source>
        <dbReference type="PIRNR" id="PIRNR017184"/>
    </source>
</evidence>
<comment type="catalytic activity">
    <reaction evidence="15 17 19">
        <text>(6S)-NADHX + ADP = AMP + phosphate + NADH + H(+)</text>
        <dbReference type="Rhea" id="RHEA:32223"/>
        <dbReference type="ChEBI" id="CHEBI:15378"/>
        <dbReference type="ChEBI" id="CHEBI:43474"/>
        <dbReference type="ChEBI" id="CHEBI:57945"/>
        <dbReference type="ChEBI" id="CHEBI:64074"/>
        <dbReference type="ChEBI" id="CHEBI:456215"/>
        <dbReference type="ChEBI" id="CHEBI:456216"/>
        <dbReference type="EC" id="4.2.1.136"/>
    </reaction>
</comment>
<dbReference type="GO" id="GO:0005524">
    <property type="term" value="F:ATP binding"/>
    <property type="evidence" value="ECO:0007669"/>
    <property type="project" value="UniProtKB-UniRule"/>
</dbReference>
<evidence type="ECO:0000256" key="3">
    <source>
        <dbReference type="ARBA" id="ARBA00006001"/>
    </source>
</evidence>
<keyword evidence="22" id="KW-0808">Transferase</keyword>
<reference evidence="22" key="1">
    <citation type="submission" date="2014-07" db="EMBL/GenBank/DDBJ databases">
        <authorList>
            <person name="Urmite Genomes Urmite Genomes"/>
        </authorList>
    </citation>
    <scope>NUCLEOTIDE SEQUENCE</scope>
    <source>
        <strain evidence="22">12M76_air</strain>
    </source>
</reference>
<evidence type="ECO:0000256" key="5">
    <source>
        <dbReference type="ARBA" id="ARBA00022723"/>
    </source>
</evidence>
<dbReference type="InterPro" id="IPR036652">
    <property type="entry name" value="YjeF_N_dom_sf"/>
</dbReference>
<comment type="similarity">
    <text evidence="18">Belongs to the NnrE/AIBP family.</text>
</comment>
<comment type="similarity">
    <text evidence="3 19">In the N-terminal section; belongs to the NnrE/AIBP family.</text>
</comment>
<evidence type="ECO:0000256" key="9">
    <source>
        <dbReference type="ARBA" id="ARBA00022958"/>
    </source>
</evidence>
<evidence type="ECO:0000256" key="13">
    <source>
        <dbReference type="ARBA" id="ARBA00023268"/>
    </source>
</evidence>
<keyword evidence="11 18" id="KW-0413">Isomerase</keyword>
<keyword evidence="13" id="KW-0511">Multifunctional enzyme</keyword>
<dbReference type="Pfam" id="PF01256">
    <property type="entry name" value="Carb_kinase"/>
    <property type="match status" value="1"/>
</dbReference>
<feature type="binding site" evidence="18">
    <location>
        <position position="63"/>
    </location>
    <ligand>
        <name>K(+)</name>
        <dbReference type="ChEBI" id="CHEBI:29103"/>
    </ligand>
</feature>
<dbReference type="NCBIfam" id="TIGR00196">
    <property type="entry name" value="yjeF_cterm"/>
    <property type="match status" value="1"/>
</dbReference>
<dbReference type="HAMAP" id="MF_01966">
    <property type="entry name" value="NADHX_epimerase"/>
    <property type="match status" value="1"/>
</dbReference>
<evidence type="ECO:0000256" key="17">
    <source>
        <dbReference type="HAMAP-Rule" id="MF_01965"/>
    </source>
</evidence>
<dbReference type="GO" id="GO:0110051">
    <property type="term" value="P:metabolite repair"/>
    <property type="evidence" value="ECO:0007669"/>
    <property type="project" value="TreeGrafter"/>
</dbReference>
<dbReference type="Gene3D" id="3.40.1190.20">
    <property type="match status" value="1"/>
</dbReference>
<dbReference type="GO" id="GO:0046872">
    <property type="term" value="F:metal ion binding"/>
    <property type="evidence" value="ECO:0007669"/>
    <property type="project" value="UniProtKB-UniRule"/>
</dbReference>
<dbReference type="PIRSF" id="PIRSF017184">
    <property type="entry name" value="Nnr"/>
    <property type="match status" value="1"/>
</dbReference>
<keyword evidence="9 18" id="KW-0630">Potassium</keyword>
<dbReference type="GO" id="GO:0046496">
    <property type="term" value="P:nicotinamide nucleotide metabolic process"/>
    <property type="evidence" value="ECO:0007669"/>
    <property type="project" value="UniProtKB-UniRule"/>
</dbReference>
<dbReference type="InterPro" id="IPR029056">
    <property type="entry name" value="Ribokinase-like"/>
</dbReference>
<dbReference type="InterPro" id="IPR004443">
    <property type="entry name" value="YjeF_N_dom"/>
</dbReference>
<feature type="binding site" evidence="18">
    <location>
        <position position="158"/>
    </location>
    <ligand>
        <name>(6S)-NADPHX</name>
        <dbReference type="ChEBI" id="CHEBI:64076"/>
    </ligand>
</feature>
<sequence length="510" mass="52828">MRPDLPSFIYSAAATRELDAQIIAAGTPGFELMQRAAAAVWRELRRRWPHAGRLTVFCGGGNNGGDGYLVARLAERSGWQVQVWAVAPAERLQGDAHRAWQAARDAGVDIRCWTGEQVREGVIVDALLGTGLRAPVREPFQRAIAAINASGLPVVAVDLPSGLDADRGVADCAVRADLTVTFIVLKPGLLTGQGPDQAGELCFAALADLPASGVAPVLERLTLARCRAWLPARPRAAHKGMFGHLLVIGGNRGMGGAIMLAAETALRCGAGKVSVATRSDHVPSILARCPEVMAHGVDDPAQLAALLKPATAVVLGPGLGTDSWAQQLLDQVLAHDAPRILDADALNLIAAAPQPRPLGPGTVMTPHPRPLGPGTVMTPHPAEAARLLGCATAAVQADRLAAARRLVERFGCTAVLKGVGSLVADPDPRALPALCSAGNPGMASAGMGDVLSGLVGALLAQHLEAGAAARYAVLLHALAGDRAAEQGGQLGLIASDLISSIRYYLNLRDI</sequence>
<keyword evidence="22" id="KW-0418">Kinase</keyword>
<evidence type="ECO:0000256" key="4">
    <source>
        <dbReference type="ARBA" id="ARBA00009524"/>
    </source>
</evidence>
<protein>
    <recommendedName>
        <fullName evidence="19">Bifunctional NAD(P)H-hydrate repair enzyme</fullName>
    </recommendedName>
    <alternativeName>
        <fullName evidence="19">Nicotinamide nucleotide repair protein</fullName>
    </alternativeName>
    <domain>
        <recommendedName>
            <fullName evidence="19">ADP-dependent (S)-NAD(P)H-hydrate dehydratase</fullName>
            <ecNumber evidence="19">4.2.1.136</ecNumber>
        </recommendedName>
        <alternativeName>
            <fullName evidence="19">ADP-dependent NAD(P)HX dehydratase</fullName>
        </alternativeName>
    </domain>
    <domain>
        <recommendedName>
            <fullName evidence="19">NAD(P)H-hydrate epimerase</fullName>
            <ecNumber evidence="19">5.1.99.6</ecNumber>
        </recommendedName>
    </domain>
</protein>
<feature type="domain" description="YjeF C-terminal" evidence="20">
    <location>
        <begin position="222"/>
        <end position="508"/>
    </location>
</feature>
<comment type="function">
    <text evidence="18">Catalyzes the epimerization of the S- and R-forms of NAD(P)HX, a damaged form of NAD(P)H that is a result of enzymatic or heat-dependent hydration. This is a prerequisite for the S-specific NAD(P)H-hydrate dehydratase to allow the repair of both epimers of NAD(P)HX.</text>
</comment>
<feature type="binding site" evidence="18">
    <location>
        <begin position="129"/>
        <end position="135"/>
    </location>
    <ligand>
        <name>(6S)-NADPHX</name>
        <dbReference type="ChEBI" id="CHEBI:64076"/>
    </ligand>
</feature>
<comment type="similarity">
    <text evidence="4 19">In the C-terminal section; belongs to the NnrD/CARKD family.</text>
</comment>